<dbReference type="PRINTS" id="PR00196">
    <property type="entry name" value="ANNEXIN"/>
</dbReference>
<dbReference type="OrthoDB" id="5954565at2759"/>
<evidence type="ECO:0008006" key="7">
    <source>
        <dbReference type="Google" id="ProtNLM"/>
    </source>
</evidence>
<dbReference type="Pfam" id="PF00191">
    <property type="entry name" value="Annexin"/>
    <property type="match status" value="2"/>
</dbReference>
<dbReference type="Gene3D" id="1.10.220.10">
    <property type="entry name" value="Annexin"/>
    <property type="match status" value="3"/>
</dbReference>
<evidence type="ECO:0000256" key="1">
    <source>
        <dbReference type="ARBA" id="ARBA00007831"/>
    </source>
</evidence>
<reference evidence="5 6" key="1">
    <citation type="journal article" date="2018" name="Sci. Rep.">
        <title>Comparative analysis of the Pocillopora damicornis genome highlights role of immune system in coral evolution.</title>
        <authorList>
            <person name="Cunning R."/>
            <person name="Bay R.A."/>
            <person name="Gillette P."/>
            <person name="Baker A.C."/>
            <person name="Traylor-Knowles N."/>
        </authorList>
    </citation>
    <scope>NUCLEOTIDE SEQUENCE [LARGE SCALE GENOMIC DNA]</scope>
    <source>
        <strain evidence="5">RSMAS</strain>
        <tissue evidence="5">Whole animal</tissue>
    </source>
</reference>
<organism evidence="5 6">
    <name type="scientific">Pocillopora damicornis</name>
    <name type="common">Cauliflower coral</name>
    <name type="synonym">Millepora damicornis</name>
    <dbReference type="NCBI Taxonomy" id="46731"/>
    <lineage>
        <taxon>Eukaryota</taxon>
        <taxon>Metazoa</taxon>
        <taxon>Cnidaria</taxon>
        <taxon>Anthozoa</taxon>
        <taxon>Hexacorallia</taxon>
        <taxon>Scleractinia</taxon>
        <taxon>Astrocoeniina</taxon>
        <taxon>Pocilloporidae</taxon>
        <taxon>Pocillopora</taxon>
    </lineage>
</organism>
<dbReference type="GO" id="GO:0005886">
    <property type="term" value="C:plasma membrane"/>
    <property type="evidence" value="ECO:0007669"/>
    <property type="project" value="TreeGrafter"/>
</dbReference>
<dbReference type="PANTHER" id="PTHR10502">
    <property type="entry name" value="ANNEXIN"/>
    <property type="match status" value="1"/>
</dbReference>
<gene>
    <name evidence="5" type="ORF">pdam_00002823</name>
</gene>
<dbReference type="InterPro" id="IPR018502">
    <property type="entry name" value="Annexin_repeat"/>
</dbReference>
<accession>A0A3M6U8X5</accession>
<dbReference type="SUPFAM" id="SSF47874">
    <property type="entry name" value="Annexin"/>
    <property type="match status" value="1"/>
</dbReference>
<keyword evidence="3" id="KW-0041">Annexin</keyword>
<dbReference type="GO" id="GO:0005509">
    <property type="term" value="F:calcium ion binding"/>
    <property type="evidence" value="ECO:0007669"/>
    <property type="project" value="InterPro"/>
</dbReference>
<dbReference type="PANTHER" id="PTHR10502:SF102">
    <property type="entry name" value="ANNEXIN B11"/>
    <property type="match status" value="1"/>
</dbReference>
<dbReference type="GO" id="GO:0005544">
    <property type="term" value="F:calcium-dependent phospholipid binding"/>
    <property type="evidence" value="ECO:0007669"/>
    <property type="project" value="InterPro"/>
</dbReference>
<dbReference type="AlphaFoldDB" id="A0A3M6U8X5"/>
<dbReference type="OMA" id="HVAIRCI"/>
<dbReference type="EMBL" id="RCHS01002011">
    <property type="protein sequence ID" value="RMX50097.1"/>
    <property type="molecule type" value="Genomic_DNA"/>
</dbReference>
<protein>
    <recommendedName>
        <fullName evidence="7">Annexin</fullName>
    </recommendedName>
</protein>
<evidence type="ECO:0000313" key="6">
    <source>
        <dbReference type="Proteomes" id="UP000275408"/>
    </source>
</evidence>
<dbReference type="PROSITE" id="PS51897">
    <property type="entry name" value="ANNEXIN_2"/>
    <property type="match status" value="1"/>
</dbReference>
<keyword evidence="6" id="KW-1185">Reference proteome</keyword>
<feature type="region of interest" description="Disordered" evidence="4">
    <location>
        <begin position="1"/>
        <end position="30"/>
    </location>
</feature>
<keyword evidence="2" id="KW-0677">Repeat</keyword>
<dbReference type="GO" id="GO:0012506">
    <property type="term" value="C:vesicle membrane"/>
    <property type="evidence" value="ECO:0007669"/>
    <property type="project" value="TreeGrafter"/>
</dbReference>
<evidence type="ECO:0000313" key="5">
    <source>
        <dbReference type="EMBL" id="RMX50097.1"/>
    </source>
</evidence>
<evidence type="ECO:0000256" key="3">
    <source>
        <dbReference type="ARBA" id="ARBA00023216"/>
    </source>
</evidence>
<dbReference type="GO" id="GO:0005737">
    <property type="term" value="C:cytoplasm"/>
    <property type="evidence" value="ECO:0007669"/>
    <property type="project" value="TreeGrafter"/>
</dbReference>
<comment type="similarity">
    <text evidence="1">Belongs to the annexin family.</text>
</comment>
<dbReference type="STRING" id="46731.A0A3M6U8X5"/>
<dbReference type="Proteomes" id="UP000275408">
    <property type="component" value="Unassembled WGS sequence"/>
</dbReference>
<sequence>MGCAASKGDKSESHGRNEVSSSEPPNWDKEADRLRDSIQGLGTDEISIVRVLARLTNRQRRKLLRVYKERFNEDLATVLETELRGAAKTVVDALLYTPEMYNVTSLKEAFESKDYDTVVSIIISSRNDSLMDMKEKYFAEFNKTLEDDLSKIPDKDVRHIVMSLLSVDRSSAKKRADKEAARIRATLLFNDGDILSLLCEKVGRNQLRETLAAFLELHRINIGQFIEEKCSTLSKKAQDTLKDCVLLIENPPQYFAKEMAKADELKILRMMVSRSEIDLYYIKKEFLSIYSRQLHDTIDKQCRFDYARLLIVILELRGQYSESAKKR</sequence>
<evidence type="ECO:0000256" key="2">
    <source>
        <dbReference type="ARBA" id="ARBA00022737"/>
    </source>
</evidence>
<evidence type="ECO:0000256" key="4">
    <source>
        <dbReference type="SAM" id="MobiDB-lite"/>
    </source>
</evidence>
<dbReference type="GO" id="GO:0001786">
    <property type="term" value="F:phosphatidylserine binding"/>
    <property type="evidence" value="ECO:0007669"/>
    <property type="project" value="TreeGrafter"/>
</dbReference>
<name>A0A3M6U8X5_POCDA</name>
<dbReference type="GO" id="GO:0005634">
    <property type="term" value="C:nucleus"/>
    <property type="evidence" value="ECO:0007669"/>
    <property type="project" value="TreeGrafter"/>
</dbReference>
<dbReference type="InterPro" id="IPR037104">
    <property type="entry name" value="Annexin_sf"/>
</dbReference>
<feature type="compositionally biased region" description="Basic and acidic residues" evidence="4">
    <location>
        <begin position="7"/>
        <end position="17"/>
    </location>
</feature>
<dbReference type="InterPro" id="IPR001464">
    <property type="entry name" value="Annexin"/>
</dbReference>
<dbReference type="SMART" id="SM00335">
    <property type="entry name" value="ANX"/>
    <property type="match status" value="2"/>
</dbReference>
<proteinExistence type="inferred from homology"/>
<comment type="caution">
    <text evidence="5">The sequence shown here is derived from an EMBL/GenBank/DDBJ whole genome shotgun (WGS) entry which is preliminary data.</text>
</comment>